<evidence type="ECO:0000313" key="8">
    <source>
        <dbReference type="EMBL" id="CAF9916029.1"/>
    </source>
</evidence>
<keyword evidence="2 6" id="KW-0812">Transmembrane</keyword>
<feature type="transmembrane region" description="Helical" evidence="6">
    <location>
        <begin position="45"/>
        <end position="67"/>
    </location>
</feature>
<name>A0A8H3IJK9_9LECA</name>
<evidence type="ECO:0000256" key="6">
    <source>
        <dbReference type="SAM" id="Phobius"/>
    </source>
</evidence>
<dbReference type="Pfam" id="PF20684">
    <property type="entry name" value="Fung_rhodopsin"/>
    <property type="match status" value="1"/>
</dbReference>
<keyword evidence="4 6" id="KW-0472">Membrane</keyword>
<evidence type="ECO:0000256" key="4">
    <source>
        <dbReference type="ARBA" id="ARBA00023136"/>
    </source>
</evidence>
<dbReference type="Proteomes" id="UP000664521">
    <property type="component" value="Unassembled WGS sequence"/>
</dbReference>
<dbReference type="InterPro" id="IPR049326">
    <property type="entry name" value="Rhodopsin_dom_fungi"/>
</dbReference>
<feature type="transmembrane region" description="Helical" evidence="6">
    <location>
        <begin position="16"/>
        <end position="38"/>
    </location>
</feature>
<dbReference type="GO" id="GO:0016020">
    <property type="term" value="C:membrane"/>
    <property type="evidence" value="ECO:0007669"/>
    <property type="project" value="UniProtKB-SubCell"/>
</dbReference>
<evidence type="ECO:0000256" key="3">
    <source>
        <dbReference type="ARBA" id="ARBA00022989"/>
    </source>
</evidence>
<gene>
    <name evidence="8" type="ORF">HETSPECPRED_002731</name>
</gene>
<comment type="similarity">
    <text evidence="5">Belongs to the SAT4 family.</text>
</comment>
<evidence type="ECO:0000256" key="2">
    <source>
        <dbReference type="ARBA" id="ARBA00022692"/>
    </source>
</evidence>
<dbReference type="EMBL" id="CAJPDS010000017">
    <property type="protein sequence ID" value="CAF9916029.1"/>
    <property type="molecule type" value="Genomic_DNA"/>
</dbReference>
<keyword evidence="9" id="KW-1185">Reference proteome</keyword>
<dbReference type="PANTHER" id="PTHR33048">
    <property type="entry name" value="PTH11-LIKE INTEGRAL MEMBRANE PROTEIN (AFU_ORTHOLOGUE AFUA_5G11245)"/>
    <property type="match status" value="1"/>
</dbReference>
<comment type="subcellular location">
    <subcellularLocation>
        <location evidence="1">Membrane</location>
        <topology evidence="1">Multi-pass membrane protein</topology>
    </subcellularLocation>
</comment>
<accession>A0A8H3IJK9</accession>
<feature type="domain" description="Rhodopsin" evidence="7">
    <location>
        <begin position="14"/>
        <end position="172"/>
    </location>
</feature>
<evidence type="ECO:0000256" key="1">
    <source>
        <dbReference type="ARBA" id="ARBA00004141"/>
    </source>
</evidence>
<dbReference type="PANTHER" id="PTHR33048:SF47">
    <property type="entry name" value="INTEGRAL MEMBRANE PROTEIN-RELATED"/>
    <property type="match status" value="1"/>
</dbReference>
<comment type="caution">
    <text evidence="8">The sequence shown here is derived from an EMBL/GenBank/DDBJ whole genome shotgun (WGS) entry which is preliminary data.</text>
</comment>
<organism evidence="8 9">
    <name type="scientific">Heterodermia speciosa</name>
    <dbReference type="NCBI Taxonomy" id="116794"/>
    <lineage>
        <taxon>Eukaryota</taxon>
        <taxon>Fungi</taxon>
        <taxon>Dikarya</taxon>
        <taxon>Ascomycota</taxon>
        <taxon>Pezizomycotina</taxon>
        <taxon>Lecanoromycetes</taxon>
        <taxon>OSLEUM clade</taxon>
        <taxon>Lecanoromycetidae</taxon>
        <taxon>Caliciales</taxon>
        <taxon>Physciaceae</taxon>
        <taxon>Heterodermia</taxon>
    </lineage>
</organism>
<dbReference type="InterPro" id="IPR052337">
    <property type="entry name" value="SAT4-like"/>
</dbReference>
<sequence>MTGADGIPQWINEADMIYLISLLGYKTSILILYLRLFAVNKTFRYLTWSTIFFVTGYLSANLLTQIFGCSPREKYWLPDTAGHCIDYTKAGLAYGAMNIISDLIIFVLPLPIVWRLGLTRREKAGVSIIFMSGAVYAPLPQIPSPPPLKHSSSPRRTCIVAIIRYAYIVRQNQANAEYFIWRSPSPPSPLPSPLPFPFPPSSYQN</sequence>
<proteinExistence type="inferred from homology"/>
<reference evidence="8" key="1">
    <citation type="submission" date="2021-03" db="EMBL/GenBank/DDBJ databases">
        <authorList>
            <person name="Tagirdzhanova G."/>
        </authorList>
    </citation>
    <scope>NUCLEOTIDE SEQUENCE</scope>
</reference>
<evidence type="ECO:0000259" key="7">
    <source>
        <dbReference type="Pfam" id="PF20684"/>
    </source>
</evidence>
<keyword evidence="3 6" id="KW-1133">Transmembrane helix</keyword>
<feature type="transmembrane region" description="Helical" evidence="6">
    <location>
        <begin position="92"/>
        <end position="114"/>
    </location>
</feature>
<protein>
    <recommendedName>
        <fullName evidence="7">Rhodopsin domain-containing protein</fullName>
    </recommendedName>
</protein>
<evidence type="ECO:0000313" key="9">
    <source>
        <dbReference type="Proteomes" id="UP000664521"/>
    </source>
</evidence>
<evidence type="ECO:0000256" key="5">
    <source>
        <dbReference type="ARBA" id="ARBA00038359"/>
    </source>
</evidence>
<dbReference type="OrthoDB" id="3648173at2759"/>
<dbReference type="AlphaFoldDB" id="A0A8H3IJK9"/>